<reference evidence="1 2" key="1">
    <citation type="submission" date="2021-03" db="EMBL/GenBank/DDBJ databases">
        <title>Oceanisphaera sp. nov., isolated from the intestine.</title>
        <authorList>
            <person name="Zhao L.-H."/>
            <person name="Shi L.-F."/>
        </authorList>
    </citation>
    <scope>NUCLEOTIDE SEQUENCE [LARGE SCALE GENOMIC DNA]</scope>
    <source>
        <strain evidence="1 2">DM8</strain>
    </source>
</reference>
<sequence>MWLVRCGHSEAYVKTSQTCPDCGVKKKKTLAERWHSCPCCCEKHRNVASAQVNLN</sequence>
<proteinExistence type="predicted"/>
<dbReference type="Proteomes" id="UP000664882">
    <property type="component" value="Unassembled WGS sequence"/>
</dbReference>
<keyword evidence="2" id="KW-1185">Reference proteome</keyword>
<gene>
    <name evidence="1" type="ORF">J3U76_12450</name>
</gene>
<name>A0ABS3NIM4_9GAMM</name>
<evidence type="ECO:0000313" key="2">
    <source>
        <dbReference type="Proteomes" id="UP000664882"/>
    </source>
</evidence>
<organism evidence="1 2">
    <name type="scientific">Oceanisphaera pacifica</name>
    <dbReference type="NCBI Taxonomy" id="2818389"/>
    <lineage>
        <taxon>Bacteria</taxon>
        <taxon>Pseudomonadati</taxon>
        <taxon>Pseudomonadota</taxon>
        <taxon>Gammaproteobacteria</taxon>
        <taxon>Aeromonadales</taxon>
        <taxon>Aeromonadaceae</taxon>
        <taxon>Oceanisphaera</taxon>
    </lineage>
</organism>
<evidence type="ECO:0000313" key="1">
    <source>
        <dbReference type="EMBL" id="MBO1520429.1"/>
    </source>
</evidence>
<protein>
    <submittedName>
        <fullName evidence="1">Transposase</fullName>
    </submittedName>
</protein>
<accession>A0ABS3NIM4</accession>
<dbReference type="EMBL" id="JAGDFX010000016">
    <property type="protein sequence ID" value="MBO1520429.1"/>
    <property type="molecule type" value="Genomic_DNA"/>
</dbReference>
<comment type="caution">
    <text evidence="1">The sequence shown here is derived from an EMBL/GenBank/DDBJ whole genome shotgun (WGS) entry which is preliminary data.</text>
</comment>